<dbReference type="AlphaFoldDB" id="A0A485LLB1"/>
<reference evidence="10 11" key="1">
    <citation type="submission" date="2019-03" db="EMBL/GenBank/DDBJ databases">
        <authorList>
            <person name="Gaulin E."/>
            <person name="Dumas B."/>
        </authorList>
    </citation>
    <scope>NUCLEOTIDE SEQUENCE [LARGE SCALE GENOMIC DNA]</scope>
    <source>
        <strain evidence="10">CBS 568.67</strain>
    </source>
</reference>
<dbReference type="PANTHER" id="PTHR42865">
    <property type="entry name" value="PROTON/GLUTAMATE-ASPARTATE SYMPORTER"/>
    <property type="match status" value="1"/>
</dbReference>
<evidence type="ECO:0000256" key="2">
    <source>
        <dbReference type="ARBA" id="ARBA00022448"/>
    </source>
</evidence>
<feature type="transmembrane region" description="Helical" evidence="7">
    <location>
        <begin position="365"/>
        <end position="391"/>
    </location>
</feature>
<evidence type="ECO:0000313" key="10">
    <source>
        <dbReference type="EMBL" id="VFT98763.1"/>
    </source>
</evidence>
<evidence type="ECO:0000256" key="3">
    <source>
        <dbReference type="ARBA" id="ARBA00022475"/>
    </source>
</evidence>
<evidence type="ECO:0000256" key="4">
    <source>
        <dbReference type="ARBA" id="ARBA00022692"/>
    </source>
</evidence>
<dbReference type="PRINTS" id="PR00173">
    <property type="entry name" value="EDTRNSPORT"/>
</dbReference>
<keyword evidence="7" id="KW-0769">Symport</keyword>
<evidence type="ECO:0000256" key="5">
    <source>
        <dbReference type="ARBA" id="ARBA00022989"/>
    </source>
</evidence>
<evidence type="ECO:0000256" key="7">
    <source>
        <dbReference type="RuleBase" id="RU361216"/>
    </source>
</evidence>
<dbReference type="EMBL" id="VJMH01007015">
    <property type="protein sequence ID" value="KAF0686130.1"/>
    <property type="molecule type" value="Genomic_DNA"/>
</dbReference>
<evidence type="ECO:0000313" key="11">
    <source>
        <dbReference type="Proteomes" id="UP000332933"/>
    </source>
</evidence>
<dbReference type="Proteomes" id="UP000332933">
    <property type="component" value="Unassembled WGS sequence"/>
</dbReference>
<keyword evidence="4 7" id="KW-0812">Transmembrane</keyword>
<dbReference type="OrthoDB" id="75000at2759"/>
<evidence type="ECO:0000256" key="6">
    <source>
        <dbReference type="ARBA" id="ARBA00023136"/>
    </source>
</evidence>
<keyword evidence="5 7" id="KW-1133">Transmembrane helix</keyword>
<dbReference type="GO" id="GO:0015293">
    <property type="term" value="F:symporter activity"/>
    <property type="evidence" value="ECO:0007669"/>
    <property type="project" value="UniProtKB-UniRule"/>
</dbReference>
<dbReference type="SUPFAM" id="SSF118215">
    <property type="entry name" value="Proton glutamate symport protein"/>
    <property type="match status" value="2"/>
</dbReference>
<dbReference type="Pfam" id="PF00375">
    <property type="entry name" value="SDF"/>
    <property type="match status" value="2"/>
</dbReference>
<feature type="region of interest" description="Disordered" evidence="8">
    <location>
        <begin position="1"/>
        <end position="46"/>
    </location>
</feature>
<feature type="transmembrane region" description="Helical" evidence="7">
    <location>
        <begin position="140"/>
        <end position="158"/>
    </location>
</feature>
<protein>
    <recommendedName>
        <fullName evidence="7">Amino acid transporter</fullName>
    </recommendedName>
</protein>
<keyword evidence="3" id="KW-1003">Cell membrane</keyword>
<evidence type="ECO:0000256" key="8">
    <source>
        <dbReference type="SAM" id="MobiDB-lite"/>
    </source>
</evidence>
<feature type="transmembrane region" description="Helical" evidence="7">
    <location>
        <begin position="285"/>
        <end position="302"/>
    </location>
</feature>
<reference evidence="9" key="2">
    <citation type="submission" date="2019-06" db="EMBL/GenBank/DDBJ databases">
        <title>Genomics analysis of Aphanomyces spp. identifies a new class of oomycete effector associated with host adaptation.</title>
        <authorList>
            <person name="Gaulin E."/>
        </authorList>
    </citation>
    <scope>NUCLEOTIDE SEQUENCE</scope>
    <source>
        <strain evidence="9">CBS 578.67</strain>
    </source>
</reference>
<proteinExistence type="inferred from homology"/>
<dbReference type="PANTHER" id="PTHR42865:SF7">
    <property type="entry name" value="PROTON_GLUTAMATE-ASPARTATE SYMPORTER"/>
    <property type="match status" value="1"/>
</dbReference>
<feature type="compositionally biased region" description="Basic and acidic residues" evidence="8">
    <location>
        <begin position="8"/>
        <end position="18"/>
    </location>
</feature>
<dbReference type="InterPro" id="IPR036458">
    <property type="entry name" value="Na:dicarbo_symporter_sf"/>
</dbReference>
<keyword evidence="11" id="KW-1185">Reference proteome</keyword>
<name>A0A485LLB1_9STRA</name>
<comment type="similarity">
    <text evidence="7">Belongs to the dicarboxylate/amino acid:cation symporter (DAACS) (TC 2.A.23) family.</text>
</comment>
<sequence>MAPPSDYDSAKGESHDDFEVSQPTVAALGTRHTHQTTTSTDPDEANERSEKVLNWYLGAPGTLVGTILGVVVGEGVTAVLESQGFEADDLYRVGDFVHQMGQLYFRALMFVTLPLAFFNVSLSIADMVTSKRMFKVRWKLVGLTLLTTVLAVTQALVWTRFVLGDRLNGVTYVEQVASFNLTTYDAFECPSTSTSSSASPTVLTVDNTTNQLVCVPSEKTFGLTKYMHWAPDHRLFHVADRRKVLATKHSVLDVARFESKRAETLNAIFKLAPSNLIDIFSTNNVVGLVLLAVALGNAASLASKKTKGHKSPTSIDPIQVMRELHAIFKTMLSFIVTVTPVAIIPLVAGPLITRIIDARANFPKLVYFVLAFGGAGALHMFLVLPFLLFAFTGTNPYKYLWLVKDALLYSFSCTSSSKSLPVAIRLMDSTDCDRNISRFAGSIGTGINKNGGGAYIVMALVFTFRNGGLLEFFSPGKEAMICANALVASMAVSPVRTGGLAVVMSVFHHLTNLEIMPYAFSFMLIAECIVDPISTVLNLWGNLVVARIIADKKATVTRRPRPTNVA</sequence>
<keyword evidence="2 7" id="KW-0813">Transport</keyword>
<dbReference type="InterPro" id="IPR001991">
    <property type="entry name" value="Na-dicarboxylate_symporter"/>
</dbReference>
<comment type="subcellular location">
    <subcellularLocation>
        <location evidence="1">Cell membrane</location>
        <topology evidence="1">Multi-pass membrane protein</topology>
    </subcellularLocation>
    <subcellularLocation>
        <location evidence="7">Membrane</location>
        <topology evidence="7">Multi-pass membrane protein</topology>
    </subcellularLocation>
</comment>
<dbReference type="GO" id="GO:0005886">
    <property type="term" value="C:plasma membrane"/>
    <property type="evidence" value="ECO:0007669"/>
    <property type="project" value="UniProtKB-SubCell"/>
</dbReference>
<evidence type="ECO:0000313" key="9">
    <source>
        <dbReference type="EMBL" id="KAF0686130.1"/>
    </source>
</evidence>
<feature type="transmembrane region" description="Helical" evidence="7">
    <location>
        <begin position="103"/>
        <end position="128"/>
    </location>
</feature>
<accession>A0A485LLB1</accession>
<dbReference type="EMBL" id="CAADRA010007041">
    <property type="protein sequence ID" value="VFT98763.1"/>
    <property type="molecule type" value="Genomic_DNA"/>
</dbReference>
<gene>
    <name evidence="10" type="primary">Aste57867_22095</name>
    <name evidence="9" type="ORF">As57867_022026</name>
    <name evidence="10" type="ORF">ASTE57867_22095</name>
</gene>
<organism evidence="10 11">
    <name type="scientific">Aphanomyces stellatus</name>
    <dbReference type="NCBI Taxonomy" id="120398"/>
    <lineage>
        <taxon>Eukaryota</taxon>
        <taxon>Sar</taxon>
        <taxon>Stramenopiles</taxon>
        <taxon>Oomycota</taxon>
        <taxon>Saprolegniomycetes</taxon>
        <taxon>Saprolegniales</taxon>
        <taxon>Verrucalvaceae</taxon>
        <taxon>Aphanomyces</taxon>
    </lineage>
</organism>
<feature type="transmembrane region" description="Helical" evidence="7">
    <location>
        <begin position="331"/>
        <end position="353"/>
    </location>
</feature>
<keyword evidence="6 7" id="KW-0472">Membrane</keyword>
<evidence type="ECO:0000256" key="1">
    <source>
        <dbReference type="ARBA" id="ARBA00004651"/>
    </source>
</evidence>
<dbReference type="Gene3D" id="1.10.3860.10">
    <property type="entry name" value="Sodium:dicarboxylate symporter"/>
    <property type="match status" value="1"/>
</dbReference>